<accession>U2RLH8</accession>
<feature type="region of interest" description="Disordered" evidence="1">
    <location>
        <begin position="41"/>
        <end position="62"/>
    </location>
</feature>
<reference evidence="2" key="1">
    <citation type="submission" date="2013-08" db="EMBL/GenBank/DDBJ databases">
        <authorList>
            <person name="Durkin A.S."/>
            <person name="Haft D.R."/>
            <person name="McCorrison J."/>
            <person name="Torralba M."/>
            <person name="Gillis M."/>
            <person name="Haft D.H."/>
            <person name="Methe B."/>
            <person name="Sutton G."/>
            <person name="Nelson K.E."/>
        </authorList>
    </citation>
    <scope>NUCLEOTIDE SEQUENCE [LARGE SCALE GENOMIC DNA]</scope>
    <source>
        <strain evidence="2">F0233</strain>
    </source>
</reference>
<dbReference type="AlphaFoldDB" id="U2RLH8"/>
<gene>
    <name evidence="2" type="ORF">HMPREF0682_2774</name>
</gene>
<evidence type="ECO:0000256" key="1">
    <source>
        <dbReference type="SAM" id="MobiDB-lite"/>
    </source>
</evidence>
<organism evidence="2 3">
    <name type="scientific">Propionibacterium acidifaciens F0233</name>
    <dbReference type="NCBI Taxonomy" id="553198"/>
    <lineage>
        <taxon>Bacteria</taxon>
        <taxon>Bacillati</taxon>
        <taxon>Actinomycetota</taxon>
        <taxon>Actinomycetes</taxon>
        <taxon>Propionibacteriales</taxon>
        <taxon>Propionibacteriaceae</taxon>
        <taxon>Propionibacterium</taxon>
    </lineage>
</organism>
<protein>
    <submittedName>
        <fullName evidence="2">Uncharacterized protein</fullName>
    </submittedName>
</protein>
<proteinExistence type="predicted"/>
<evidence type="ECO:0000313" key="3">
    <source>
        <dbReference type="Proteomes" id="UP000017052"/>
    </source>
</evidence>
<evidence type="ECO:0000313" key="2">
    <source>
        <dbReference type="EMBL" id="ERK51562.1"/>
    </source>
</evidence>
<sequence length="105" mass="11296">MRAGCAAAMALVGEPAGAVVVEWKEAGSVFERPADRDLCTRGDPFWSSTRSTRPTRGPHTDEGLALRHDRVLKHATPPRRGSRVVTKQDPPARVLCASWAPGLAP</sequence>
<keyword evidence="3" id="KW-1185">Reference proteome</keyword>
<comment type="caution">
    <text evidence="2">The sequence shown here is derived from an EMBL/GenBank/DDBJ whole genome shotgun (WGS) entry which is preliminary data.</text>
</comment>
<dbReference type="Proteomes" id="UP000017052">
    <property type="component" value="Unassembled WGS sequence"/>
</dbReference>
<name>U2RLH8_9ACTN</name>
<dbReference type="EMBL" id="ACVN02000276">
    <property type="protein sequence ID" value="ERK51562.1"/>
    <property type="molecule type" value="Genomic_DNA"/>
</dbReference>